<evidence type="ECO:0000313" key="1">
    <source>
        <dbReference type="EMBL" id="GAM16170.1"/>
    </source>
</evidence>
<dbReference type="AlphaFoldDB" id="A0A0A8X879"/>
<name>A0A0A8X879_MESS1</name>
<accession>A0A0A8X879</accession>
<gene>
    <name evidence="1" type="ORF">SAMD00020551_4343</name>
</gene>
<reference evidence="1 2" key="1">
    <citation type="submission" date="2013-06" db="EMBL/GenBank/DDBJ databases">
        <title>Whole genome shotgun sequence of Bacillus selenatarsenatis SF-1.</title>
        <authorList>
            <person name="Kuroda M."/>
            <person name="Sei K."/>
            <person name="Yamashita M."/>
            <person name="Ike M."/>
        </authorList>
    </citation>
    <scope>NUCLEOTIDE SEQUENCE [LARGE SCALE GENOMIC DNA]</scope>
    <source>
        <strain evidence="1 2">SF-1</strain>
    </source>
</reference>
<organism evidence="1 2">
    <name type="scientific">Mesobacillus selenatarsenatis (strain DSM 18680 / JCM 14380 / FERM P-15431 / SF-1)</name>
    <dbReference type="NCBI Taxonomy" id="1321606"/>
    <lineage>
        <taxon>Bacteria</taxon>
        <taxon>Bacillati</taxon>
        <taxon>Bacillota</taxon>
        <taxon>Bacilli</taxon>
        <taxon>Bacillales</taxon>
        <taxon>Bacillaceae</taxon>
        <taxon>Mesobacillus</taxon>
    </lineage>
</organism>
<protein>
    <submittedName>
        <fullName evidence="1">Uncharacterized protein</fullName>
    </submittedName>
</protein>
<comment type="caution">
    <text evidence="1">The sequence shown here is derived from an EMBL/GenBank/DDBJ whole genome shotgun (WGS) entry which is preliminary data.</text>
</comment>
<dbReference type="Proteomes" id="UP000031014">
    <property type="component" value="Unassembled WGS sequence"/>
</dbReference>
<keyword evidence="2" id="KW-1185">Reference proteome</keyword>
<dbReference type="STRING" id="1321606.SAMD00020551_4343"/>
<proteinExistence type="predicted"/>
<dbReference type="EMBL" id="BASE01000107">
    <property type="protein sequence ID" value="GAM16170.1"/>
    <property type="molecule type" value="Genomic_DNA"/>
</dbReference>
<sequence>MDNQMPMMPQVGGMMKQPMMPKQAVQGAGYDCGCGGQMGNPYGLMGAGMHHPHHMMMHQGFPGAPGMHMNPHQGYQMGMGPQGFMNPYGAGPMGGGYGMPMPRFEDEESNEY</sequence>
<evidence type="ECO:0000313" key="2">
    <source>
        <dbReference type="Proteomes" id="UP000031014"/>
    </source>
</evidence>